<accession>A0A0E3GMF7</accession>
<feature type="region of interest" description="Disordered" evidence="7">
    <location>
        <begin position="49"/>
        <end position="76"/>
    </location>
</feature>
<evidence type="ECO:0000256" key="5">
    <source>
        <dbReference type="ARBA" id="ARBA00022815"/>
    </source>
</evidence>
<evidence type="ECO:0000256" key="3">
    <source>
        <dbReference type="ARBA" id="ARBA00022525"/>
    </source>
</evidence>
<comment type="subcellular location">
    <subcellularLocation>
        <location evidence="1">Secreted</location>
    </subcellularLocation>
</comment>
<keyword evidence="4" id="KW-0929">Antimicrobial</keyword>
<evidence type="ECO:0000256" key="1">
    <source>
        <dbReference type="ARBA" id="ARBA00004613"/>
    </source>
</evidence>
<evidence type="ECO:0000256" key="8">
    <source>
        <dbReference type="SAM" id="SignalP"/>
    </source>
</evidence>
<keyword evidence="8" id="KW-0732">Signal</keyword>
<evidence type="ECO:0000313" key="9">
    <source>
        <dbReference type="EMBL" id="AKA60777.2"/>
    </source>
</evidence>
<keyword evidence="6" id="KW-0044">Antibiotic</keyword>
<keyword evidence="5" id="KW-0027">Amidation</keyword>
<name>A0A0E3GMF7_EPICO</name>
<dbReference type="AlphaFoldDB" id="A0A0E3GMF7"/>
<keyword evidence="3" id="KW-0964">Secreted</keyword>
<protein>
    <submittedName>
        <fullName evidence="9">Piscidin 4</fullName>
    </submittedName>
</protein>
<dbReference type="EMBL" id="KP715615">
    <property type="protein sequence ID" value="AKA60777.2"/>
    <property type="molecule type" value="mRNA"/>
</dbReference>
<dbReference type="GO" id="GO:0042742">
    <property type="term" value="P:defense response to bacterium"/>
    <property type="evidence" value="ECO:0007669"/>
    <property type="project" value="UniProtKB-KW"/>
</dbReference>
<reference evidence="9" key="1">
    <citation type="submission" date="2017-03" db="EMBL/GenBank/DDBJ databases">
        <title>Molecular cloning and expression of piscidins in marine cultured fish.</title>
        <authorList>
            <person name="Deng L."/>
            <person name="Gong L."/>
            <person name="Yuan W."/>
            <person name="Pan Y."/>
            <person name="He Y."/>
        </authorList>
    </citation>
    <scope>NUCLEOTIDE SEQUENCE</scope>
</reference>
<feature type="signal peptide" evidence="8">
    <location>
        <begin position="1"/>
        <end position="22"/>
    </location>
</feature>
<evidence type="ECO:0000256" key="7">
    <source>
        <dbReference type="SAM" id="MobiDB-lite"/>
    </source>
</evidence>
<dbReference type="GO" id="GO:0005576">
    <property type="term" value="C:extracellular region"/>
    <property type="evidence" value="ECO:0007669"/>
    <property type="project" value="UniProtKB-SubCell"/>
</dbReference>
<evidence type="ECO:0000256" key="6">
    <source>
        <dbReference type="ARBA" id="ARBA00023022"/>
    </source>
</evidence>
<dbReference type="Pfam" id="PF08107">
    <property type="entry name" value="Antimicrobial12"/>
    <property type="match status" value="1"/>
</dbReference>
<evidence type="ECO:0000256" key="4">
    <source>
        <dbReference type="ARBA" id="ARBA00022529"/>
    </source>
</evidence>
<comment type="similarity">
    <text evidence="2">Belongs to the pleurocidin family.</text>
</comment>
<proteinExistence type="evidence at transcript level"/>
<sequence>MKFVMVFLVLSLVVLMAEPGEGFFRHIKSFWKGAKAIFRGARQGWREHRALSKQRKMDQGGGGNEVDNGTPPYWQK</sequence>
<feature type="chain" id="PRO_5002410425" evidence="8">
    <location>
        <begin position="23"/>
        <end position="76"/>
    </location>
</feature>
<organism evidence="9">
    <name type="scientific">Epinephelus coioides</name>
    <name type="common">Orange-spotted grouper</name>
    <name type="synonym">Epinephelus nebulosus</name>
    <dbReference type="NCBI Taxonomy" id="94232"/>
    <lineage>
        <taxon>Eukaryota</taxon>
        <taxon>Metazoa</taxon>
        <taxon>Chordata</taxon>
        <taxon>Craniata</taxon>
        <taxon>Vertebrata</taxon>
        <taxon>Euteleostomi</taxon>
        <taxon>Actinopterygii</taxon>
        <taxon>Neopterygii</taxon>
        <taxon>Teleostei</taxon>
        <taxon>Neoteleostei</taxon>
        <taxon>Acanthomorphata</taxon>
        <taxon>Eupercaria</taxon>
        <taxon>Perciformes</taxon>
        <taxon>Serranoidei</taxon>
        <taxon>Serranidae</taxon>
        <taxon>Epinephelinae</taxon>
        <taxon>Epinephelini</taxon>
        <taxon>Epinephelus</taxon>
    </lineage>
</organism>
<dbReference type="InterPro" id="IPR012515">
    <property type="entry name" value="Antimicrobial12"/>
</dbReference>
<evidence type="ECO:0000256" key="2">
    <source>
        <dbReference type="ARBA" id="ARBA00007419"/>
    </source>
</evidence>
<feature type="compositionally biased region" description="Basic and acidic residues" evidence="7">
    <location>
        <begin position="49"/>
        <end position="58"/>
    </location>
</feature>